<accession>A0A9P7DRB9</accession>
<sequence>MARLRTPLDTLQTYGDYAVTLIKRFRDLSSLLDKPPASHSDGTLGVDVEAEETRHRRLVENWNGTVEEIRKIEGFSRFLFPPIFKMRDGPIIVLIASRSSCYTIDGSRDQRPSREVPITDRPFDSLGLSECLSQLPRAPTSLLEQLIAVISG</sequence>
<evidence type="ECO:0000313" key="2">
    <source>
        <dbReference type="Proteomes" id="UP000719766"/>
    </source>
</evidence>
<dbReference type="AlphaFoldDB" id="A0A9P7DRB9"/>
<evidence type="ECO:0000313" key="1">
    <source>
        <dbReference type="EMBL" id="KAG1800971.1"/>
    </source>
</evidence>
<name>A0A9P7DRB9_9AGAM</name>
<gene>
    <name evidence="1" type="ORF">HD556DRAFT_1438969</name>
</gene>
<keyword evidence="2" id="KW-1185">Reference proteome</keyword>
<dbReference type="EMBL" id="JABBWE010000008">
    <property type="protein sequence ID" value="KAG1800971.1"/>
    <property type="molecule type" value="Genomic_DNA"/>
</dbReference>
<protein>
    <submittedName>
        <fullName evidence="1">Uncharacterized protein</fullName>
    </submittedName>
</protein>
<proteinExistence type="predicted"/>
<reference evidence="1" key="1">
    <citation type="journal article" date="2020" name="New Phytol.">
        <title>Comparative genomics reveals dynamic genome evolution in host specialist ectomycorrhizal fungi.</title>
        <authorList>
            <person name="Lofgren L.A."/>
            <person name="Nguyen N.H."/>
            <person name="Vilgalys R."/>
            <person name="Ruytinx J."/>
            <person name="Liao H.L."/>
            <person name="Branco S."/>
            <person name="Kuo A."/>
            <person name="LaButti K."/>
            <person name="Lipzen A."/>
            <person name="Andreopoulos W."/>
            <person name="Pangilinan J."/>
            <person name="Riley R."/>
            <person name="Hundley H."/>
            <person name="Na H."/>
            <person name="Barry K."/>
            <person name="Grigoriev I.V."/>
            <person name="Stajich J.E."/>
            <person name="Kennedy P.G."/>
        </authorList>
    </citation>
    <scope>NUCLEOTIDE SEQUENCE</scope>
    <source>
        <strain evidence="1">S12</strain>
    </source>
</reference>
<dbReference type="GeneID" id="64599669"/>
<comment type="caution">
    <text evidence="1">The sequence shown here is derived from an EMBL/GenBank/DDBJ whole genome shotgun (WGS) entry which is preliminary data.</text>
</comment>
<dbReference type="RefSeq" id="XP_041164713.1">
    <property type="nucleotide sequence ID" value="XM_041305905.1"/>
</dbReference>
<organism evidence="1 2">
    <name type="scientific">Suillus plorans</name>
    <dbReference type="NCBI Taxonomy" id="116603"/>
    <lineage>
        <taxon>Eukaryota</taxon>
        <taxon>Fungi</taxon>
        <taxon>Dikarya</taxon>
        <taxon>Basidiomycota</taxon>
        <taxon>Agaricomycotina</taxon>
        <taxon>Agaricomycetes</taxon>
        <taxon>Agaricomycetidae</taxon>
        <taxon>Boletales</taxon>
        <taxon>Suillineae</taxon>
        <taxon>Suillaceae</taxon>
        <taxon>Suillus</taxon>
    </lineage>
</organism>
<dbReference type="OrthoDB" id="3261278at2759"/>
<dbReference type="Proteomes" id="UP000719766">
    <property type="component" value="Unassembled WGS sequence"/>
</dbReference>